<dbReference type="EMBL" id="JBBPBK010000012">
    <property type="protein sequence ID" value="KAK9273559.1"/>
    <property type="molecule type" value="Genomic_DNA"/>
</dbReference>
<reference evidence="1 2" key="1">
    <citation type="journal article" date="2024" name="Plant J.">
        <title>Genome sequences and population genomics reveal climatic adaptation and genomic divergence between two closely related sweetgum species.</title>
        <authorList>
            <person name="Xu W.Q."/>
            <person name="Ren C.Q."/>
            <person name="Zhang X.Y."/>
            <person name="Comes H.P."/>
            <person name="Liu X.H."/>
            <person name="Li Y.G."/>
            <person name="Kettle C.J."/>
            <person name="Jalonen R."/>
            <person name="Gaisberger H."/>
            <person name="Ma Y.Z."/>
            <person name="Qiu Y.X."/>
        </authorList>
    </citation>
    <scope>NUCLEOTIDE SEQUENCE [LARGE SCALE GENOMIC DNA]</scope>
    <source>
        <strain evidence="1">Hangzhou</strain>
    </source>
</reference>
<sequence>MAFVPNIVTTNLLLSHFCKQGIPERTLMWGQKLSQIGVEFDEITYKIMDIAYRNIQGDAEFSRVSEKSLFLDFLMYITYDYLCRSRPQSETIQYPSQLIDDGFSGSFELTNRTSLEHLSAKLS</sequence>
<comment type="caution">
    <text evidence="1">The sequence shown here is derived from an EMBL/GenBank/DDBJ whole genome shotgun (WGS) entry which is preliminary data.</text>
</comment>
<proteinExistence type="predicted"/>
<organism evidence="1 2">
    <name type="scientific">Liquidambar formosana</name>
    <name type="common">Formosan gum</name>
    <dbReference type="NCBI Taxonomy" id="63359"/>
    <lineage>
        <taxon>Eukaryota</taxon>
        <taxon>Viridiplantae</taxon>
        <taxon>Streptophyta</taxon>
        <taxon>Embryophyta</taxon>
        <taxon>Tracheophyta</taxon>
        <taxon>Spermatophyta</taxon>
        <taxon>Magnoliopsida</taxon>
        <taxon>eudicotyledons</taxon>
        <taxon>Gunneridae</taxon>
        <taxon>Pentapetalae</taxon>
        <taxon>Saxifragales</taxon>
        <taxon>Altingiaceae</taxon>
        <taxon>Liquidambar</taxon>
    </lineage>
</organism>
<evidence type="ECO:0000313" key="1">
    <source>
        <dbReference type="EMBL" id="KAK9273559.1"/>
    </source>
</evidence>
<dbReference type="AlphaFoldDB" id="A0AAP0R9Z4"/>
<protein>
    <submittedName>
        <fullName evidence="1">Uncharacterized protein</fullName>
    </submittedName>
</protein>
<keyword evidence="2" id="KW-1185">Reference proteome</keyword>
<dbReference type="Proteomes" id="UP001415857">
    <property type="component" value="Unassembled WGS sequence"/>
</dbReference>
<name>A0AAP0R9Z4_LIQFO</name>
<evidence type="ECO:0000313" key="2">
    <source>
        <dbReference type="Proteomes" id="UP001415857"/>
    </source>
</evidence>
<accession>A0AAP0R9Z4</accession>
<gene>
    <name evidence="1" type="ORF">L1049_018369</name>
</gene>